<proteinExistence type="predicted"/>
<name>A0AAJ6NI81_9GAMM</name>
<dbReference type="PRINTS" id="PR01021">
    <property type="entry name" value="OMPADOMAIN"/>
</dbReference>
<evidence type="ECO:0000256" key="2">
    <source>
        <dbReference type="ARBA" id="ARBA00023136"/>
    </source>
</evidence>
<dbReference type="InterPro" id="IPR050330">
    <property type="entry name" value="Bact_OuterMem_StrucFunc"/>
</dbReference>
<evidence type="ECO:0000256" key="1">
    <source>
        <dbReference type="ARBA" id="ARBA00004442"/>
    </source>
</evidence>
<dbReference type="RefSeq" id="WP_272654985.1">
    <property type="nucleotide sequence ID" value="NZ_CP085083.1"/>
</dbReference>
<dbReference type="EMBL" id="CP085083">
    <property type="protein sequence ID" value="WDZ50902.1"/>
    <property type="molecule type" value="Genomic_DNA"/>
</dbReference>
<dbReference type="PROSITE" id="PS51257">
    <property type="entry name" value="PROKAR_LIPOPROTEIN"/>
    <property type="match status" value="1"/>
</dbReference>
<organism evidence="7 8">
    <name type="scientific">Acinetobacter vivianii</name>
    <dbReference type="NCBI Taxonomy" id="1776742"/>
    <lineage>
        <taxon>Bacteria</taxon>
        <taxon>Pseudomonadati</taxon>
        <taxon>Pseudomonadota</taxon>
        <taxon>Gammaproteobacteria</taxon>
        <taxon>Moraxellales</taxon>
        <taxon>Moraxellaceae</taxon>
        <taxon>Acinetobacter</taxon>
    </lineage>
</organism>
<dbReference type="Pfam" id="PF00691">
    <property type="entry name" value="OmpA"/>
    <property type="match status" value="1"/>
</dbReference>
<reference evidence="7" key="2">
    <citation type="submission" date="2023-02" db="EMBL/GenBank/DDBJ databases">
        <authorList>
            <person name="Huang Y."/>
            <person name="Zhang Y."/>
            <person name="Zhang T."/>
            <person name="Wang J."/>
        </authorList>
    </citation>
    <scope>NUCLEOTIDE SEQUENCE</scope>
    <source>
        <strain evidence="7">KJ-1</strain>
    </source>
</reference>
<feature type="compositionally biased region" description="Basic and acidic residues" evidence="5">
    <location>
        <begin position="333"/>
        <end position="343"/>
    </location>
</feature>
<dbReference type="PANTHER" id="PTHR30329:SF21">
    <property type="entry name" value="LIPOPROTEIN YIAD-RELATED"/>
    <property type="match status" value="1"/>
</dbReference>
<dbReference type="AlphaFoldDB" id="A0AAJ6NI81"/>
<dbReference type="InterPro" id="IPR006665">
    <property type="entry name" value="OmpA-like"/>
</dbReference>
<keyword evidence="3" id="KW-0998">Cell outer membrane</keyword>
<evidence type="ECO:0000256" key="3">
    <source>
        <dbReference type="ARBA" id="ARBA00023237"/>
    </source>
</evidence>
<evidence type="ECO:0000259" key="6">
    <source>
        <dbReference type="PROSITE" id="PS51123"/>
    </source>
</evidence>
<dbReference type="PANTHER" id="PTHR30329">
    <property type="entry name" value="STATOR ELEMENT OF FLAGELLAR MOTOR COMPLEX"/>
    <property type="match status" value="1"/>
</dbReference>
<dbReference type="InterPro" id="IPR006664">
    <property type="entry name" value="OMP_bac"/>
</dbReference>
<dbReference type="SUPFAM" id="SSF103088">
    <property type="entry name" value="OmpA-like"/>
    <property type="match status" value="1"/>
</dbReference>
<sequence length="343" mass="38185">MKNIIFLSVIIGATLVSGCSKSNNSSTAPNHSATADTTKDDISGHDDTNHSSNTFAIQNIPISTHQFGEFPFFNLPAGLITTNTPIQRKYDIVYFPINGVMTPIEGRVWKSHISLEKPENGDWSLPYFLKSYDDAVTAVGGKKIFDGKITDQEYKRYHDQAPYLGEDGSIGYADQDIRVYIIRRPDGDDIYLQLTGDTASGRVNILQEKPFKQTITLLQSEEIQQQLEDTGKAILYINFDSNKATLKPEGMVSIQEIKEVLDKDPQLKLEIQGYTDDIGSAEHNQRLSQARAEAVKNELVRANISSDRLQATGFGQTKPIADNQTEQGKAKNRRVELVKLNAD</sequence>
<feature type="region of interest" description="Disordered" evidence="5">
    <location>
        <begin position="22"/>
        <end position="50"/>
    </location>
</feature>
<evidence type="ECO:0000256" key="5">
    <source>
        <dbReference type="SAM" id="MobiDB-lite"/>
    </source>
</evidence>
<feature type="region of interest" description="Disordered" evidence="5">
    <location>
        <begin position="311"/>
        <end position="343"/>
    </location>
</feature>
<dbReference type="Gene3D" id="3.30.1330.60">
    <property type="entry name" value="OmpA-like domain"/>
    <property type="match status" value="1"/>
</dbReference>
<gene>
    <name evidence="7" type="ORF">LF296_16620</name>
</gene>
<comment type="subcellular location">
    <subcellularLocation>
        <location evidence="1">Cell outer membrane</location>
    </subcellularLocation>
</comment>
<dbReference type="GO" id="GO:0009279">
    <property type="term" value="C:cell outer membrane"/>
    <property type="evidence" value="ECO:0007669"/>
    <property type="project" value="UniProtKB-SubCell"/>
</dbReference>
<feature type="compositionally biased region" description="Basic and acidic residues" evidence="5">
    <location>
        <begin position="37"/>
        <end position="49"/>
    </location>
</feature>
<feature type="domain" description="OmpA-like" evidence="6">
    <location>
        <begin position="226"/>
        <end position="343"/>
    </location>
</feature>
<dbReference type="CDD" id="cd07185">
    <property type="entry name" value="OmpA_C-like"/>
    <property type="match status" value="1"/>
</dbReference>
<dbReference type="KEGG" id="aviv:LF296_16620"/>
<dbReference type="Proteomes" id="UP001199528">
    <property type="component" value="Chromosome"/>
</dbReference>
<evidence type="ECO:0000313" key="8">
    <source>
        <dbReference type="Proteomes" id="UP001199528"/>
    </source>
</evidence>
<accession>A0AAJ6NI81</accession>
<feature type="compositionally biased region" description="Polar residues" evidence="5">
    <location>
        <begin position="22"/>
        <end position="36"/>
    </location>
</feature>
<evidence type="ECO:0000313" key="7">
    <source>
        <dbReference type="EMBL" id="WDZ50902.1"/>
    </source>
</evidence>
<dbReference type="PROSITE" id="PS51123">
    <property type="entry name" value="OMPA_2"/>
    <property type="match status" value="1"/>
</dbReference>
<evidence type="ECO:0000256" key="4">
    <source>
        <dbReference type="PROSITE-ProRule" id="PRU00473"/>
    </source>
</evidence>
<protein>
    <submittedName>
        <fullName evidence="7">OmpA family protein</fullName>
    </submittedName>
</protein>
<reference evidence="7" key="1">
    <citation type="journal article" date="2022" name="Front Environ Sci">
        <title>Complete genome sequence analysis of a novel alkane-degrading bacterial strain, Acinetobacter vivianii KJ-1, and its diesel degradation ability.</title>
        <authorList>
            <person name="Zhang Y."/>
            <person name="Song F."/>
            <person name="Wang J."/>
            <person name="Zhao Q."/>
            <person name="Zheng L."/>
            <person name="Wang Z."/>
            <person name="Zhang X."/>
            <person name="Gao Y."/>
            <person name="Chen G."/>
            <person name="Huang Y."/>
        </authorList>
    </citation>
    <scope>NUCLEOTIDE SEQUENCE</scope>
    <source>
        <strain evidence="7">KJ-1</strain>
    </source>
</reference>
<dbReference type="InterPro" id="IPR036737">
    <property type="entry name" value="OmpA-like_sf"/>
</dbReference>
<keyword evidence="2 4" id="KW-0472">Membrane</keyword>